<keyword evidence="2" id="KW-0436">Ligase</keyword>
<dbReference type="InterPro" id="IPR029062">
    <property type="entry name" value="Class_I_gatase-like"/>
</dbReference>
<dbReference type="EC" id="3.5.1.2" evidence="2"/>
<comment type="subunit">
    <text evidence="2">Forms a heterodimer with MurT.</text>
</comment>
<dbReference type="Gene3D" id="3.40.50.880">
    <property type="match status" value="1"/>
</dbReference>
<dbReference type="GO" id="GO:0140282">
    <property type="term" value="F:carbon-nitrogen ligase activity on lipid II"/>
    <property type="evidence" value="ECO:0007669"/>
    <property type="project" value="UniProtKB-UniRule"/>
</dbReference>
<name>G9WYE6_9FIRM</name>
<dbReference type="AlphaFoldDB" id="G9WYE6"/>
<dbReference type="Pfam" id="PF07685">
    <property type="entry name" value="GATase_3"/>
    <property type="match status" value="1"/>
</dbReference>
<evidence type="ECO:0000259" key="3">
    <source>
        <dbReference type="Pfam" id="PF07685"/>
    </source>
</evidence>
<comment type="catalytic activity">
    <reaction evidence="2">
        <text>beta-D-GlcNAc-(1-&gt;4)-Mur2Ac(oyl-L-Ala-gamma-D-Glu-L-Lys-D-Ala-D-Ala)-di-trans,octa-cis-undecaprenyl diphosphate + L-glutamine + ATP + H2O = beta-D-GlcNAc-(1-&gt;4)-Mur2Ac(oyl-L-Ala-D-isoglutaminyl-L-Lys-D-Ala-D-Ala)-di-trans,octa-cis-undecaprenyl diphosphate + L-glutamate + ADP + phosphate + H(+)</text>
        <dbReference type="Rhea" id="RHEA:57928"/>
        <dbReference type="ChEBI" id="CHEBI:15377"/>
        <dbReference type="ChEBI" id="CHEBI:15378"/>
        <dbReference type="ChEBI" id="CHEBI:29985"/>
        <dbReference type="ChEBI" id="CHEBI:30616"/>
        <dbReference type="ChEBI" id="CHEBI:43474"/>
        <dbReference type="ChEBI" id="CHEBI:58359"/>
        <dbReference type="ChEBI" id="CHEBI:60033"/>
        <dbReference type="ChEBI" id="CHEBI:62233"/>
        <dbReference type="ChEBI" id="CHEBI:456216"/>
        <dbReference type="EC" id="6.3.5.13"/>
    </reaction>
</comment>
<comment type="similarity">
    <text evidence="2">Belongs to the CobB/CobQ family. GatD subfamily.</text>
</comment>
<dbReference type="UniPathway" id="UPA00219"/>
<feature type="active site" description="Nucleophile" evidence="2">
    <location>
        <position position="93"/>
    </location>
</feature>
<feature type="binding site" evidence="2">
    <location>
        <position position="129"/>
    </location>
    <ligand>
        <name>substrate</name>
    </ligand>
</feature>
<dbReference type="RefSeq" id="WP_009525432.1">
    <property type="nucleotide sequence ID" value="NZ_JBQMYE010000080.1"/>
</dbReference>
<proteinExistence type="inferred from homology"/>
<keyword evidence="2" id="KW-0961">Cell wall biogenesis/degradation</keyword>
<dbReference type="PATRIC" id="fig|796937.3.peg.390"/>
<sequence>MELKLLHLYHDIMDLYGDKGNIKTLEYRCKMRNIDFIYDTCSIGEQKDYSSYNLIFMGGGADKEQLMLSQDLQNKREGLEKALKDNVFFLLICGGYQLFGQYYVNANGEKIQGLKFFPYRTEKSQKNDRCIGNIYIDVELGDDKFKVLGFENHGGQTYDADDKYFGKVIFGNGNHYNSKYEGFFYKNVIGTYMHGPLLPKNPNLADFIIKKSLSKDYKEVELSALDDRFENMAKQELLDNLGYKNK</sequence>
<dbReference type="HAMAP" id="MF_02213">
    <property type="entry name" value="Lipid_II_synth_GatD"/>
    <property type="match status" value="1"/>
</dbReference>
<dbReference type="HOGENOM" id="CLU_064047_0_0_9"/>
<keyword evidence="2" id="KW-0378">Hydrolase</keyword>
<reference evidence="4 5" key="1">
    <citation type="submission" date="2011-08" db="EMBL/GenBank/DDBJ databases">
        <title>The Genome Sequence of Eubacteriaceae bacterium ACC19a.</title>
        <authorList>
            <consortium name="The Broad Institute Genome Sequencing Platform"/>
            <person name="Earl A."/>
            <person name="Ward D."/>
            <person name="Feldgarden M."/>
            <person name="Gevers D."/>
            <person name="Sizova M."/>
            <person name="Hazen A."/>
            <person name="Epstein S."/>
            <person name="Young S.K."/>
            <person name="Zeng Q."/>
            <person name="Gargeya S."/>
            <person name="Fitzgerald M."/>
            <person name="Haas B."/>
            <person name="Abouelleil A."/>
            <person name="Alvarado L."/>
            <person name="Arachchi H.M."/>
            <person name="Berlin A."/>
            <person name="Brown A."/>
            <person name="Chapman S.B."/>
            <person name="Chen Z."/>
            <person name="Dunbar C."/>
            <person name="Freedman E."/>
            <person name="Gearin G."/>
            <person name="Gellesch M."/>
            <person name="Goldberg J."/>
            <person name="Griggs A."/>
            <person name="Gujja S."/>
            <person name="Heiman D."/>
            <person name="Howarth C."/>
            <person name="Larson L."/>
            <person name="Lui A."/>
            <person name="MacDonald P.J.P."/>
            <person name="Montmayeur A."/>
            <person name="Murphy C."/>
            <person name="Neiman D."/>
            <person name="Pearson M."/>
            <person name="Priest M."/>
            <person name="Roberts A."/>
            <person name="Saif S."/>
            <person name="Shea T."/>
            <person name="Shenoy N."/>
            <person name="Sisk P."/>
            <person name="Stolte C."/>
            <person name="Sykes S."/>
            <person name="Wortman J."/>
            <person name="Nusbaum C."/>
            <person name="Birren B."/>
        </authorList>
    </citation>
    <scope>NUCLEOTIDE SEQUENCE [LARGE SCALE GENOMIC DNA]</scope>
    <source>
        <strain evidence="4 5">ACC19a</strain>
    </source>
</reference>
<accession>G9WYE6</accession>
<evidence type="ECO:0000313" key="4">
    <source>
        <dbReference type="EMBL" id="EHL16357.1"/>
    </source>
</evidence>
<dbReference type="GO" id="GO:0008360">
    <property type="term" value="P:regulation of cell shape"/>
    <property type="evidence" value="ECO:0007669"/>
    <property type="project" value="UniProtKB-KW"/>
</dbReference>
<dbReference type="InterPro" id="IPR033949">
    <property type="entry name" value="CobQ_GATase1"/>
</dbReference>
<protein>
    <recommendedName>
        <fullName evidence="2">Lipid II isoglutaminyl synthase (glutamine-hydrolyzing) subunit GatD</fullName>
        <ecNumber evidence="2">6.3.5.13</ecNumber>
    </recommendedName>
    <alternativeName>
        <fullName evidence="2">Lipid II isoglutaminyl synthase glutaminase subunit</fullName>
        <ecNumber evidence="2">3.5.1.2</ecNumber>
    </alternativeName>
</protein>
<evidence type="ECO:0000313" key="5">
    <source>
        <dbReference type="Proteomes" id="UP000006437"/>
    </source>
</evidence>
<dbReference type="EC" id="6.3.5.13" evidence="2"/>
<comment type="catalytic activity">
    <reaction evidence="2">
        <text>L-glutamine + H2O = L-glutamate + NH4(+)</text>
        <dbReference type="Rhea" id="RHEA:15889"/>
        <dbReference type="ChEBI" id="CHEBI:15377"/>
        <dbReference type="ChEBI" id="CHEBI:28938"/>
        <dbReference type="ChEBI" id="CHEBI:29985"/>
        <dbReference type="ChEBI" id="CHEBI:58359"/>
        <dbReference type="EC" id="3.5.1.2"/>
    </reaction>
</comment>
<evidence type="ECO:0000256" key="1">
    <source>
        <dbReference type="ARBA" id="ARBA00022962"/>
    </source>
</evidence>
<dbReference type="PROSITE" id="PS51274">
    <property type="entry name" value="GATASE_COBBQ"/>
    <property type="match status" value="1"/>
</dbReference>
<evidence type="ECO:0000256" key="2">
    <source>
        <dbReference type="HAMAP-Rule" id="MF_02213"/>
    </source>
</evidence>
<dbReference type="InterPro" id="IPR043702">
    <property type="entry name" value="Lipid_II_synth_GatD"/>
</dbReference>
<keyword evidence="2" id="KW-0133">Cell shape</keyword>
<keyword evidence="2" id="KW-0573">Peptidoglycan synthesis</keyword>
<comment type="function">
    <text evidence="2">The lipid II isoglutaminyl synthase complex catalyzes the formation of alpha-D-isoglutamine in the cell wall lipid II stem peptide. The GatD subunit catalyzes the hydrolysis of glutamine to glutamate and ammonia. The resulting ammonia molecule is channeled to the active site of MurT.</text>
</comment>
<dbReference type="Proteomes" id="UP000006437">
    <property type="component" value="Unassembled WGS sequence"/>
</dbReference>
<keyword evidence="1 2" id="KW-0315">Glutamine amidotransferase</keyword>
<dbReference type="PANTHER" id="PTHR21343">
    <property type="entry name" value="DETHIOBIOTIN SYNTHETASE"/>
    <property type="match status" value="1"/>
</dbReference>
<feature type="active site" evidence="2">
    <location>
        <position position="194"/>
    </location>
</feature>
<dbReference type="GO" id="GO:0071555">
    <property type="term" value="P:cell wall organization"/>
    <property type="evidence" value="ECO:0007669"/>
    <property type="project" value="UniProtKB-KW"/>
</dbReference>
<gene>
    <name evidence="2" type="primary">gatD</name>
    <name evidence="4" type="ORF">HMPREF9629_01197</name>
</gene>
<dbReference type="SUPFAM" id="SSF52317">
    <property type="entry name" value="Class I glutamine amidotransferase-like"/>
    <property type="match status" value="1"/>
</dbReference>
<dbReference type="GO" id="GO:0009252">
    <property type="term" value="P:peptidoglycan biosynthetic process"/>
    <property type="evidence" value="ECO:0007669"/>
    <property type="project" value="UniProtKB-UniRule"/>
</dbReference>
<dbReference type="CDD" id="cd01750">
    <property type="entry name" value="GATase1_CobQ"/>
    <property type="match status" value="1"/>
</dbReference>
<comment type="caution">
    <text evidence="4">The sequence shown here is derived from an EMBL/GenBank/DDBJ whole genome shotgun (WGS) entry which is preliminary data.</text>
</comment>
<dbReference type="InterPro" id="IPR011698">
    <property type="entry name" value="GATase_3"/>
</dbReference>
<dbReference type="GO" id="GO:0004359">
    <property type="term" value="F:glutaminase activity"/>
    <property type="evidence" value="ECO:0007669"/>
    <property type="project" value="UniProtKB-UniRule"/>
</dbReference>
<comment type="pathway">
    <text evidence="2">Cell wall biogenesis; peptidoglycan biosynthesis.</text>
</comment>
<dbReference type="GO" id="GO:0009236">
    <property type="term" value="P:cobalamin biosynthetic process"/>
    <property type="evidence" value="ECO:0007669"/>
    <property type="project" value="InterPro"/>
</dbReference>
<dbReference type="EMBL" id="AFZE01000003">
    <property type="protein sequence ID" value="EHL16357.1"/>
    <property type="molecule type" value="Genomic_DNA"/>
</dbReference>
<dbReference type="BioCyc" id="EBAC796937-HMP:GMGH-1201-MONOMER"/>
<organism evidence="4 5">
    <name type="scientific">Peptoanaerobacter stomatis</name>
    <dbReference type="NCBI Taxonomy" id="796937"/>
    <lineage>
        <taxon>Bacteria</taxon>
        <taxon>Bacillati</taxon>
        <taxon>Bacillota</taxon>
        <taxon>Clostridia</taxon>
        <taxon>Peptostreptococcales</taxon>
        <taxon>Filifactoraceae</taxon>
        <taxon>Peptoanaerobacter</taxon>
    </lineage>
</organism>
<feature type="domain" description="CobB/CobQ-like glutamine amidotransferase" evidence="3">
    <location>
        <begin position="6"/>
        <end position="201"/>
    </location>
</feature>
<dbReference type="PANTHER" id="PTHR21343:SF9">
    <property type="entry name" value="LIPID II ISOGLUTAMINYL SYNTHASE (GLUTAMINE-HYDROLYZING) SUBUNIT GATD"/>
    <property type="match status" value="1"/>
</dbReference>